<evidence type="ECO:0000313" key="3">
    <source>
        <dbReference type="Proteomes" id="UP000092504"/>
    </source>
</evidence>
<dbReference type="EMBL" id="MAJD01000002">
    <property type="protein sequence ID" value="OBX35636.1"/>
    <property type="molecule type" value="Genomic_DNA"/>
</dbReference>
<comment type="caution">
    <text evidence="2">The sequence shown here is derived from an EMBL/GenBank/DDBJ whole genome shotgun (WGS) entry which is preliminary data.</text>
</comment>
<name>A0A1B8P061_HALEL</name>
<evidence type="ECO:0000313" key="2">
    <source>
        <dbReference type="EMBL" id="OBX35636.1"/>
    </source>
</evidence>
<reference evidence="2 3" key="1">
    <citation type="submission" date="2016-06" db="EMBL/GenBank/DDBJ databases">
        <title>Genome sequence of halotolerant plant growth promoting strain of Halomonas elongata HEK1 isolated from salterns of Rann of Kutch, Gujarat, India.</title>
        <authorList>
            <person name="Gaba S."/>
            <person name="Singh R.N."/>
            <person name="Abrol S."/>
            <person name="Kaushik R."/>
            <person name="Saxena A.K."/>
        </authorList>
    </citation>
    <scope>NUCLEOTIDE SEQUENCE [LARGE SCALE GENOMIC DNA]</scope>
    <source>
        <strain evidence="2 3">HEK1</strain>
    </source>
</reference>
<gene>
    <name evidence="2" type="ORF">A8U91_04710</name>
</gene>
<dbReference type="PATRIC" id="fig|2746.7.peg.4857"/>
<proteinExistence type="predicted"/>
<sequence>MSMTPLGTPITSGVTSSLQDSGLTSSHRVAIARIQDLALDVSLQTDHHVVAMYYGNTHEFNVAVFSDARREDGTYHTIYRKFVYLPPRARQADGDALQRLGLIVVHLQELLAQAGGAEA</sequence>
<feature type="region of interest" description="Disordered" evidence="1">
    <location>
        <begin position="1"/>
        <end position="20"/>
    </location>
</feature>
<dbReference type="AlphaFoldDB" id="A0A1B8P061"/>
<dbReference type="Proteomes" id="UP000092504">
    <property type="component" value="Unassembled WGS sequence"/>
</dbReference>
<protein>
    <submittedName>
        <fullName evidence="2">Uncharacterized protein</fullName>
    </submittedName>
</protein>
<accession>A0A1B8P061</accession>
<organism evidence="2 3">
    <name type="scientific">Halomonas elongata</name>
    <dbReference type="NCBI Taxonomy" id="2746"/>
    <lineage>
        <taxon>Bacteria</taxon>
        <taxon>Pseudomonadati</taxon>
        <taxon>Pseudomonadota</taxon>
        <taxon>Gammaproteobacteria</taxon>
        <taxon>Oceanospirillales</taxon>
        <taxon>Halomonadaceae</taxon>
        <taxon>Halomonas</taxon>
    </lineage>
</organism>
<evidence type="ECO:0000256" key="1">
    <source>
        <dbReference type="SAM" id="MobiDB-lite"/>
    </source>
</evidence>